<dbReference type="EC" id="3.2.1.89" evidence="3"/>
<dbReference type="AlphaFoldDB" id="A0A6J7IET2"/>
<dbReference type="PANTHER" id="PTHR34983">
    <property type="entry name" value="ARABINOGALACTAN ENDO-BETA-1,4-GALACTANASE A"/>
    <property type="match status" value="1"/>
</dbReference>
<evidence type="ECO:0000256" key="5">
    <source>
        <dbReference type="ARBA" id="ARBA00023295"/>
    </source>
</evidence>
<reference evidence="6" key="1">
    <citation type="submission" date="2020-05" db="EMBL/GenBank/DDBJ databases">
        <authorList>
            <person name="Chiriac C."/>
            <person name="Salcher M."/>
            <person name="Ghai R."/>
            <person name="Kavagutti S V."/>
        </authorList>
    </citation>
    <scope>NUCLEOTIDE SEQUENCE</scope>
</reference>
<dbReference type="EMBL" id="CAFBMZ010000058">
    <property type="protein sequence ID" value="CAB4929663.1"/>
    <property type="molecule type" value="Genomic_DNA"/>
</dbReference>
<evidence type="ECO:0000313" key="6">
    <source>
        <dbReference type="EMBL" id="CAB4929663.1"/>
    </source>
</evidence>
<proteinExistence type="inferred from homology"/>
<keyword evidence="5" id="KW-0326">Glycosidase</keyword>
<evidence type="ECO:0000256" key="2">
    <source>
        <dbReference type="ARBA" id="ARBA00010687"/>
    </source>
</evidence>
<comment type="similarity">
    <text evidence="2">Belongs to the glycosyl hydrolase 53 family.</text>
</comment>
<accession>A0A6J7IET2</accession>
<dbReference type="PANTHER" id="PTHR34983:SF1">
    <property type="entry name" value="ARABINOGALACTAN ENDO-BETA-1,4-GALACTANASE A"/>
    <property type="match status" value="1"/>
</dbReference>
<gene>
    <name evidence="6" type="ORF">UFOPK3684_00885</name>
</gene>
<dbReference type="Pfam" id="PF07745">
    <property type="entry name" value="Glyco_hydro_53"/>
    <property type="match status" value="1"/>
</dbReference>
<evidence type="ECO:0000256" key="1">
    <source>
        <dbReference type="ARBA" id="ARBA00001695"/>
    </source>
</evidence>
<dbReference type="GO" id="GO:0031218">
    <property type="term" value="F:arabinogalactan endo-1,4-beta-galactosidase activity"/>
    <property type="evidence" value="ECO:0007669"/>
    <property type="project" value="UniProtKB-EC"/>
</dbReference>
<dbReference type="InterPro" id="IPR017853">
    <property type="entry name" value="GH"/>
</dbReference>
<dbReference type="GO" id="GO:0045490">
    <property type="term" value="P:pectin catabolic process"/>
    <property type="evidence" value="ECO:0007669"/>
    <property type="project" value="TreeGrafter"/>
</dbReference>
<organism evidence="6">
    <name type="scientific">freshwater metagenome</name>
    <dbReference type="NCBI Taxonomy" id="449393"/>
    <lineage>
        <taxon>unclassified sequences</taxon>
        <taxon>metagenomes</taxon>
        <taxon>ecological metagenomes</taxon>
    </lineage>
</organism>
<protein>
    <recommendedName>
        <fullName evidence="3">arabinogalactan endo-beta-1,4-galactanase</fullName>
        <ecNumber evidence="3">3.2.1.89</ecNumber>
    </recommendedName>
</protein>
<dbReference type="GO" id="GO:0015926">
    <property type="term" value="F:glucosidase activity"/>
    <property type="evidence" value="ECO:0007669"/>
    <property type="project" value="InterPro"/>
</dbReference>
<dbReference type="SUPFAM" id="SSF51445">
    <property type="entry name" value="(Trans)glycosidases"/>
    <property type="match status" value="1"/>
</dbReference>
<sequence>MILSRRGLFASAAALLTSLATPLSVHASQLRSLRNALDISWLPDVEAAGGLFFTDNGKRIDAVALLKLSGVKVGRIRVFVKPASKSGSLETALVLAKRLKSHGIEICIDLHYSDTWADPSHQTSPAGWPSEIESLEKQIQKYTQETLQEFVKVGTPPQWVQIGNEIAGGFLWPLGKISTGDSSQWENFVRLHNAGTKALRSVLPRAKSILHLECGGDYQRVRWWLQNAEKFGLDSYDVVGLSYYSQWHGGLLGLSKTMHVVTSEFMMPVIIAETAYPWTRQRFGDDVIDIDKAALPGYSFSPQGQRKYVASLENLLRKQPHNLGLGMWWWEGFARIVRTPEGTITWNAGMANSTLVDISGKALPALAALNAQ</sequence>
<evidence type="ECO:0000256" key="4">
    <source>
        <dbReference type="ARBA" id="ARBA00022801"/>
    </source>
</evidence>
<evidence type="ECO:0000256" key="3">
    <source>
        <dbReference type="ARBA" id="ARBA00012556"/>
    </source>
</evidence>
<comment type="catalytic activity">
    <reaction evidence="1">
        <text>The enzyme specifically hydrolyzes (1-&gt;4)-beta-D-galactosidic linkages in type I arabinogalactans.</text>
        <dbReference type="EC" id="3.2.1.89"/>
    </reaction>
</comment>
<name>A0A6J7IET2_9ZZZZ</name>
<keyword evidence="4" id="KW-0378">Hydrolase</keyword>
<dbReference type="InterPro" id="IPR011683">
    <property type="entry name" value="Glyco_hydro_53"/>
</dbReference>
<dbReference type="Gene3D" id="3.20.20.80">
    <property type="entry name" value="Glycosidases"/>
    <property type="match status" value="1"/>
</dbReference>